<proteinExistence type="predicted"/>
<dbReference type="EMBL" id="GBRH01237378">
    <property type="protein sequence ID" value="JAD60517.1"/>
    <property type="molecule type" value="Transcribed_RNA"/>
</dbReference>
<evidence type="ECO:0000313" key="1">
    <source>
        <dbReference type="EMBL" id="JAD60517.1"/>
    </source>
</evidence>
<accession>A0A0A9BMM1</accession>
<dbReference type="AlphaFoldDB" id="A0A0A9BMM1"/>
<reference evidence="1" key="1">
    <citation type="submission" date="2014-09" db="EMBL/GenBank/DDBJ databases">
        <authorList>
            <person name="Magalhaes I.L.F."/>
            <person name="Oliveira U."/>
            <person name="Santos F.R."/>
            <person name="Vidigal T.H.D.A."/>
            <person name="Brescovit A.D."/>
            <person name="Santos A.J."/>
        </authorList>
    </citation>
    <scope>NUCLEOTIDE SEQUENCE</scope>
    <source>
        <tissue evidence="1">Shoot tissue taken approximately 20 cm above the soil surface</tissue>
    </source>
</reference>
<sequence>MPSDSSIFLVPQAIILVCRAVKRPRLNIAIPSPPSESILTELLTINGSCIRHLKLISAQIRPMRLAYMLGFIASFLPTTNKK</sequence>
<organism evidence="1">
    <name type="scientific">Arundo donax</name>
    <name type="common">Giant reed</name>
    <name type="synonym">Donax arundinaceus</name>
    <dbReference type="NCBI Taxonomy" id="35708"/>
    <lineage>
        <taxon>Eukaryota</taxon>
        <taxon>Viridiplantae</taxon>
        <taxon>Streptophyta</taxon>
        <taxon>Embryophyta</taxon>
        <taxon>Tracheophyta</taxon>
        <taxon>Spermatophyta</taxon>
        <taxon>Magnoliopsida</taxon>
        <taxon>Liliopsida</taxon>
        <taxon>Poales</taxon>
        <taxon>Poaceae</taxon>
        <taxon>PACMAD clade</taxon>
        <taxon>Arundinoideae</taxon>
        <taxon>Arundineae</taxon>
        <taxon>Arundo</taxon>
    </lineage>
</organism>
<name>A0A0A9BMM1_ARUDO</name>
<reference evidence="1" key="2">
    <citation type="journal article" date="2015" name="Data Brief">
        <title>Shoot transcriptome of the giant reed, Arundo donax.</title>
        <authorList>
            <person name="Barrero R.A."/>
            <person name="Guerrero F.D."/>
            <person name="Moolhuijzen P."/>
            <person name="Goolsby J.A."/>
            <person name="Tidwell J."/>
            <person name="Bellgard S.E."/>
            <person name="Bellgard M.I."/>
        </authorList>
    </citation>
    <scope>NUCLEOTIDE SEQUENCE</scope>
    <source>
        <tissue evidence="1">Shoot tissue taken approximately 20 cm above the soil surface</tissue>
    </source>
</reference>
<protein>
    <submittedName>
        <fullName evidence="1">Uncharacterized protein</fullName>
    </submittedName>
</protein>